<evidence type="ECO:0000313" key="2">
    <source>
        <dbReference type="EMBL" id="KAF2656628.1"/>
    </source>
</evidence>
<accession>A0A6A6TCG6</accession>
<keyword evidence="3" id="KW-1185">Reference proteome</keyword>
<gene>
    <name evidence="2" type="ORF">K491DRAFT_715220</name>
</gene>
<dbReference type="InterPro" id="IPR001810">
    <property type="entry name" value="F-box_dom"/>
</dbReference>
<protein>
    <recommendedName>
        <fullName evidence="1">F-box domain-containing protein</fullName>
    </recommendedName>
</protein>
<proteinExistence type="predicted"/>
<reference evidence="2" key="1">
    <citation type="journal article" date="2020" name="Stud. Mycol.">
        <title>101 Dothideomycetes genomes: a test case for predicting lifestyles and emergence of pathogens.</title>
        <authorList>
            <person name="Haridas S."/>
            <person name="Albert R."/>
            <person name="Binder M."/>
            <person name="Bloem J."/>
            <person name="Labutti K."/>
            <person name="Salamov A."/>
            <person name="Andreopoulos B."/>
            <person name="Baker S."/>
            <person name="Barry K."/>
            <person name="Bills G."/>
            <person name="Bluhm B."/>
            <person name="Cannon C."/>
            <person name="Castanera R."/>
            <person name="Culley D."/>
            <person name="Daum C."/>
            <person name="Ezra D."/>
            <person name="Gonzalez J."/>
            <person name="Henrissat B."/>
            <person name="Kuo A."/>
            <person name="Liang C."/>
            <person name="Lipzen A."/>
            <person name="Lutzoni F."/>
            <person name="Magnuson J."/>
            <person name="Mondo S."/>
            <person name="Nolan M."/>
            <person name="Ohm R."/>
            <person name="Pangilinan J."/>
            <person name="Park H.-J."/>
            <person name="Ramirez L."/>
            <person name="Alfaro M."/>
            <person name="Sun H."/>
            <person name="Tritt A."/>
            <person name="Yoshinaga Y."/>
            <person name="Zwiers L.-H."/>
            <person name="Turgeon B."/>
            <person name="Goodwin S."/>
            <person name="Spatafora J."/>
            <person name="Crous P."/>
            <person name="Grigoriev I."/>
        </authorList>
    </citation>
    <scope>NUCLEOTIDE SEQUENCE</scope>
    <source>
        <strain evidence="2">CBS 122681</strain>
    </source>
</reference>
<dbReference type="EMBL" id="MU004334">
    <property type="protein sequence ID" value="KAF2656628.1"/>
    <property type="molecule type" value="Genomic_DNA"/>
</dbReference>
<feature type="domain" description="F-box" evidence="1">
    <location>
        <begin position="1"/>
        <end position="48"/>
    </location>
</feature>
<evidence type="ECO:0000259" key="1">
    <source>
        <dbReference type="PROSITE" id="PS50181"/>
    </source>
</evidence>
<dbReference type="InterPro" id="IPR036047">
    <property type="entry name" value="F-box-like_dom_sf"/>
</dbReference>
<dbReference type="SUPFAM" id="SSF81383">
    <property type="entry name" value="F-box domain"/>
    <property type="match status" value="1"/>
</dbReference>
<dbReference type="PROSITE" id="PS50181">
    <property type="entry name" value="FBOX"/>
    <property type="match status" value="1"/>
</dbReference>
<organism evidence="2 3">
    <name type="scientific">Lophiostoma macrostomum CBS 122681</name>
    <dbReference type="NCBI Taxonomy" id="1314788"/>
    <lineage>
        <taxon>Eukaryota</taxon>
        <taxon>Fungi</taxon>
        <taxon>Dikarya</taxon>
        <taxon>Ascomycota</taxon>
        <taxon>Pezizomycotina</taxon>
        <taxon>Dothideomycetes</taxon>
        <taxon>Pleosporomycetidae</taxon>
        <taxon>Pleosporales</taxon>
        <taxon>Lophiostomataceae</taxon>
        <taxon>Lophiostoma</taxon>
    </lineage>
</organism>
<dbReference type="Pfam" id="PF12937">
    <property type="entry name" value="F-box-like"/>
    <property type="match status" value="1"/>
</dbReference>
<sequence length="238" mass="27975">MSAAEEVPPEVWLIVFERLSHSKLIKCMRVCQGWRRITLGHNATWKPLFLGPPPPDLYDVDPTSRTMTISLKFSEFIDDRVPTKSARHIWETVATSPWFSPRRPTITFHPFIAQLPYLLHKMNRHFEPKFRDPRARALTFSTLDYLTRKGYDRQIPGYNESAFISWPPINSLVLRFHFKMTSNPLCAENKTVHLQDDYGIRLRAFVRTIQQQITTFRLYVEDHMNHGISPIRRLSSRP</sequence>
<dbReference type="AlphaFoldDB" id="A0A6A6TCG6"/>
<evidence type="ECO:0000313" key="3">
    <source>
        <dbReference type="Proteomes" id="UP000799324"/>
    </source>
</evidence>
<dbReference type="OrthoDB" id="5876800at2759"/>
<dbReference type="Proteomes" id="UP000799324">
    <property type="component" value="Unassembled WGS sequence"/>
</dbReference>
<name>A0A6A6TCG6_9PLEO</name>
<dbReference type="Gene3D" id="1.20.1280.50">
    <property type="match status" value="1"/>
</dbReference>